<dbReference type="Pfam" id="PF03524">
    <property type="entry name" value="CagX"/>
    <property type="match status" value="1"/>
</dbReference>
<keyword evidence="7" id="KW-1185">Reference proteome</keyword>
<evidence type="ECO:0000313" key="6">
    <source>
        <dbReference type="EMBL" id="KMS51406.1"/>
    </source>
</evidence>
<dbReference type="NCBIfam" id="TIGR02781">
    <property type="entry name" value="VirB9"/>
    <property type="match status" value="1"/>
</dbReference>
<dbReference type="InterPro" id="IPR014148">
    <property type="entry name" value="VirB9"/>
</dbReference>
<reference evidence="6 7" key="1">
    <citation type="journal article" date="2015" name="G3 (Bethesda)">
        <title>Insights into Ongoing Evolution of the Hexachlorocyclohexane Catabolic Pathway from Comparative Genomics of Ten Sphingomonadaceae Strains.</title>
        <authorList>
            <person name="Pearce S.L."/>
            <person name="Oakeshott J.G."/>
            <person name="Pandey G."/>
        </authorList>
    </citation>
    <scope>NUCLEOTIDE SEQUENCE [LARGE SCALE GENOMIC DNA]</scope>
    <source>
        <strain evidence="6 7">LL02</strain>
    </source>
</reference>
<dbReference type="RefSeq" id="WP_021243510.1">
    <property type="nucleotide sequence ID" value="NZ_KQ130458.1"/>
</dbReference>
<feature type="compositionally biased region" description="Basic and acidic residues" evidence="4">
    <location>
        <begin position="275"/>
        <end position="285"/>
    </location>
</feature>
<evidence type="ECO:0000256" key="3">
    <source>
        <dbReference type="ARBA" id="ARBA00023026"/>
    </source>
</evidence>
<organism evidence="6 7">
    <name type="scientific">Novosphingobium barchaimii LL02</name>
    <dbReference type="NCBI Taxonomy" id="1114963"/>
    <lineage>
        <taxon>Bacteria</taxon>
        <taxon>Pseudomonadati</taxon>
        <taxon>Pseudomonadota</taxon>
        <taxon>Alphaproteobacteria</taxon>
        <taxon>Sphingomonadales</taxon>
        <taxon>Sphingomonadaceae</taxon>
        <taxon>Novosphingobium</taxon>
    </lineage>
</organism>
<dbReference type="EMBL" id="JACU01000012">
    <property type="protein sequence ID" value="KMS51406.1"/>
    <property type="molecule type" value="Genomic_DNA"/>
</dbReference>
<dbReference type="OrthoDB" id="7390264at2"/>
<evidence type="ECO:0000256" key="2">
    <source>
        <dbReference type="ARBA" id="ARBA00022729"/>
    </source>
</evidence>
<proteinExistence type="inferred from homology"/>
<gene>
    <name evidence="6" type="ORF">V474_04015</name>
</gene>
<accession>A0A0J7XH84</accession>
<evidence type="ECO:0000313" key="7">
    <source>
        <dbReference type="Proteomes" id="UP000052268"/>
    </source>
</evidence>
<dbReference type="InterPro" id="IPR033645">
    <property type="entry name" value="VirB9/CagX/TrbG_C"/>
</dbReference>
<dbReference type="InterPro" id="IPR038161">
    <property type="entry name" value="VirB9/CagX/TrbG_C_sf"/>
</dbReference>
<name>A0A0J7XH84_9SPHN</name>
<dbReference type="PATRIC" id="fig|1114963.3.peg.4434"/>
<feature type="region of interest" description="Disordered" evidence="4">
    <location>
        <begin position="266"/>
        <end position="285"/>
    </location>
</feature>
<sequence length="285" mass="31444">MNRLLPLASLLAIIATPAIAEDTPRGGPADPRVKFVEYQETQVYRIVGTFRTATQVVLGADETIEHVALGDTVSWEVAVAGHILFLKPRERAGPTNLIVTTNRGGELRNYAFELTARRGPIGSGSRDTFFQVRFRYPRDDADRAARMRATQEAQRVAALQASAVRGALDHGVIDGPRNLNYKVQGASDLQPSEISDNGQFTVLRFPGNHEIPAIYLVRPDGSETLVPFDVRDEFVVVHAVAAQLRLRRNREVLCIYNLAPTPYGVDHGTNTASPHVERTIQDPKE</sequence>
<dbReference type="AlphaFoldDB" id="A0A0J7XH84"/>
<comment type="similarity">
    <text evidence="1">Belongs to the TrbG/VirB9 family.</text>
</comment>
<protein>
    <submittedName>
        <fullName evidence="6">P-type conjugative transfer protein VirB9</fullName>
    </submittedName>
</protein>
<dbReference type="CDD" id="cd06911">
    <property type="entry name" value="VirB9_CagX_TrbG"/>
    <property type="match status" value="1"/>
</dbReference>
<evidence type="ECO:0000256" key="1">
    <source>
        <dbReference type="ARBA" id="ARBA00006135"/>
    </source>
</evidence>
<evidence type="ECO:0000256" key="4">
    <source>
        <dbReference type="SAM" id="MobiDB-lite"/>
    </source>
</evidence>
<keyword evidence="2 5" id="KW-0732">Signal</keyword>
<feature type="signal peptide" evidence="5">
    <location>
        <begin position="1"/>
        <end position="20"/>
    </location>
</feature>
<feature type="chain" id="PRO_5005291361" evidence="5">
    <location>
        <begin position="21"/>
        <end position="285"/>
    </location>
</feature>
<dbReference type="Proteomes" id="UP000052268">
    <property type="component" value="Unassembled WGS sequence"/>
</dbReference>
<dbReference type="Gene3D" id="2.60.40.2500">
    <property type="match status" value="1"/>
</dbReference>
<keyword evidence="3" id="KW-0843">Virulence</keyword>
<evidence type="ECO:0000256" key="5">
    <source>
        <dbReference type="SAM" id="SignalP"/>
    </source>
</evidence>
<dbReference type="InterPro" id="IPR010258">
    <property type="entry name" value="Conjugal_tfr_TrbG/VirB9/CagX"/>
</dbReference>
<comment type="caution">
    <text evidence="6">The sequence shown here is derived from an EMBL/GenBank/DDBJ whole genome shotgun (WGS) entry which is preliminary data.</text>
</comment>